<gene>
    <name evidence="1" type="ORF">GTA08_BOTSDO04924</name>
</gene>
<evidence type="ECO:0008006" key="3">
    <source>
        <dbReference type="Google" id="ProtNLM"/>
    </source>
</evidence>
<dbReference type="PANTHER" id="PTHR24148:SF82">
    <property type="entry name" value="HETEROKARYON INCOMPATIBILITY DOMAIN-CONTAINING PROTEIN"/>
    <property type="match status" value="1"/>
</dbReference>
<dbReference type="Pfam" id="PF26639">
    <property type="entry name" value="Het-6_barrel"/>
    <property type="match status" value="1"/>
</dbReference>
<dbReference type="PANTHER" id="PTHR24148">
    <property type="entry name" value="ANKYRIN REPEAT DOMAIN-CONTAINING PROTEIN 39 HOMOLOG-RELATED"/>
    <property type="match status" value="1"/>
</dbReference>
<organism evidence="1 2">
    <name type="scientific">Botryosphaeria dothidea</name>
    <dbReference type="NCBI Taxonomy" id="55169"/>
    <lineage>
        <taxon>Eukaryota</taxon>
        <taxon>Fungi</taxon>
        <taxon>Dikarya</taxon>
        <taxon>Ascomycota</taxon>
        <taxon>Pezizomycotina</taxon>
        <taxon>Dothideomycetes</taxon>
        <taxon>Dothideomycetes incertae sedis</taxon>
        <taxon>Botryosphaeriales</taxon>
        <taxon>Botryosphaeriaceae</taxon>
        <taxon>Botryosphaeria</taxon>
    </lineage>
</organism>
<protein>
    <recommendedName>
        <fullName evidence="3">Heterokaryon incompatibility domain-containing protein</fullName>
    </recommendedName>
</protein>
<dbReference type="OrthoDB" id="3557394at2759"/>
<dbReference type="EMBL" id="WWBZ02000033">
    <property type="protein sequence ID" value="KAF4306813.1"/>
    <property type="molecule type" value="Genomic_DNA"/>
</dbReference>
<proteinExistence type="predicted"/>
<sequence>MSEAFALVRMLAENLHLNEIPGFVNLTSSSNIDHRRFVEPVQALNAMMRRSWWQRIWTVQEAALPRDGILMCGSLEMPWATMTKAAANWRHHANSCCSLSKEKLYAVLDYATHGEPTYITLSTFQRNLLALETVRPGGQESGEQKFMRTFRLFSNRHSTDPRDKVYGLLGILGENHQPISADYKIKMSDLNDMLSRKLLLSGQFAVLYGEARHLDHGTGPSWAKNFGQTLNRVDQRIEDLRNNNRQDYKAASSKPAAVQVCGRMGLAFATVWVDEVSTTSRVFRAWESKEDMQAFFHECAGLINFASRKEKSYSLGGTVKEAFLRTAFGDRCRSSETQSAVRRPREAEKVKLKEWVWDLADVSPETKLYLGNNIKYNICNRVFFTTKEGLMGFGPSNMRSGDEVWVLFGAKVPVILRPLETMINREENCSGTSQSGYMARRHREVIGDCYVHGIMEGEMLGQRKEMTVVLR</sequence>
<name>A0A8H4IXB9_9PEZI</name>
<evidence type="ECO:0000313" key="2">
    <source>
        <dbReference type="Proteomes" id="UP000572817"/>
    </source>
</evidence>
<dbReference type="AlphaFoldDB" id="A0A8H4IXB9"/>
<accession>A0A8H4IXB9</accession>
<keyword evidence="2" id="KW-1185">Reference proteome</keyword>
<reference evidence="1" key="1">
    <citation type="submission" date="2020-04" db="EMBL/GenBank/DDBJ databases">
        <title>Genome Assembly and Annotation of Botryosphaeria dothidea sdau 11-99, a Latent Pathogen of Apple Fruit Ring Rot in China.</title>
        <authorList>
            <person name="Yu C."/>
            <person name="Diao Y."/>
            <person name="Lu Q."/>
            <person name="Zhao J."/>
            <person name="Cui S."/>
            <person name="Peng C."/>
            <person name="He B."/>
            <person name="Liu H."/>
        </authorList>
    </citation>
    <scope>NUCLEOTIDE SEQUENCE [LARGE SCALE GENOMIC DNA]</scope>
    <source>
        <strain evidence="1">Sdau11-99</strain>
    </source>
</reference>
<dbReference type="Proteomes" id="UP000572817">
    <property type="component" value="Unassembled WGS sequence"/>
</dbReference>
<evidence type="ECO:0000313" key="1">
    <source>
        <dbReference type="EMBL" id="KAF4306813.1"/>
    </source>
</evidence>
<dbReference type="InterPro" id="IPR052895">
    <property type="entry name" value="HetReg/Transcr_Mod"/>
</dbReference>
<comment type="caution">
    <text evidence="1">The sequence shown here is derived from an EMBL/GenBank/DDBJ whole genome shotgun (WGS) entry which is preliminary data.</text>
</comment>